<dbReference type="CDD" id="cd07820">
    <property type="entry name" value="SRPBCC_3"/>
    <property type="match status" value="1"/>
</dbReference>
<accession>A0A2P8CWY7</accession>
<organism evidence="1 2">
    <name type="scientific">Taibaiella chishuiensis</name>
    <dbReference type="NCBI Taxonomy" id="1434707"/>
    <lineage>
        <taxon>Bacteria</taxon>
        <taxon>Pseudomonadati</taxon>
        <taxon>Bacteroidota</taxon>
        <taxon>Chitinophagia</taxon>
        <taxon>Chitinophagales</taxon>
        <taxon>Chitinophagaceae</taxon>
        <taxon>Taibaiella</taxon>
    </lineage>
</organism>
<dbReference type="Proteomes" id="UP000240572">
    <property type="component" value="Unassembled WGS sequence"/>
</dbReference>
<keyword evidence="2" id="KW-1185">Reference proteome</keyword>
<dbReference type="InterPro" id="IPR019587">
    <property type="entry name" value="Polyketide_cyclase/dehydratase"/>
</dbReference>
<dbReference type="OrthoDB" id="9793552at2"/>
<proteinExistence type="predicted"/>
<sequence>MKVYTFEKEILVHAPKDEVWAFFSSPGNLLKITPAYMNFRILSCPDVPEIFTGMLIEYRVSPVLNMPLKWVTEIKDVDPGNRFMDTQRSGPYALWEHTHTFSDAPQGTLMNDKIHYALPMGPLGRFAHGLFVRRQLQALFEYRETRIRDLFKTQA</sequence>
<reference evidence="1 2" key="1">
    <citation type="submission" date="2018-03" db="EMBL/GenBank/DDBJ databases">
        <title>Genomic Encyclopedia of Type Strains, Phase III (KMG-III): the genomes of soil and plant-associated and newly described type strains.</title>
        <authorList>
            <person name="Whitman W."/>
        </authorList>
    </citation>
    <scope>NUCLEOTIDE SEQUENCE [LARGE SCALE GENOMIC DNA]</scope>
    <source>
        <strain evidence="1 2">CGMCC 1.12700</strain>
    </source>
</reference>
<dbReference type="RefSeq" id="WP_106524741.1">
    <property type="nucleotide sequence ID" value="NZ_PYGD01000011.1"/>
</dbReference>
<comment type="caution">
    <text evidence="1">The sequence shown here is derived from an EMBL/GenBank/DDBJ whole genome shotgun (WGS) entry which is preliminary data.</text>
</comment>
<gene>
    <name evidence="1" type="ORF">B0I18_11146</name>
</gene>
<dbReference type="Gene3D" id="3.30.530.20">
    <property type="match status" value="1"/>
</dbReference>
<dbReference type="Pfam" id="PF10604">
    <property type="entry name" value="Polyketide_cyc2"/>
    <property type="match status" value="1"/>
</dbReference>
<evidence type="ECO:0000313" key="1">
    <source>
        <dbReference type="EMBL" id="PSK89492.1"/>
    </source>
</evidence>
<dbReference type="EMBL" id="PYGD01000011">
    <property type="protein sequence ID" value="PSK89492.1"/>
    <property type="molecule type" value="Genomic_DNA"/>
</dbReference>
<name>A0A2P8CWY7_9BACT</name>
<evidence type="ECO:0000313" key="2">
    <source>
        <dbReference type="Proteomes" id="UP000240572"/>
    </source>
</evidence>
<dbReference type="AlphaFoldDB" id="A0A2P8CWY7"/>
<protein>
    <submittedName>
        <fullName evidence="1">Ligand-binding SRPBCC domain-containing protein</fullName>
    </submittedName>
</protein>
<dbReference type="InterPro" id="IPR023393">
    <property type="entry name" value="START-like_dom_sf"/>
</dbReference>
<dbReference type="SUPFAM" id="SSF55961">
    <property type="entry name" value="Bet v1-like"/>
    <property type="match status" value="1"/>
</dbReference>